<protein>
    <submittedName>
        <fullName evidence="1">Uncharacterized protein</fullName>
    </submittedName>
</protein>
<sequence length="124" mass="13488">MLDKCFLRANSTSSLTTLRTKGSRIGSSTFLTDCNFITSRTTLEKGGGFLRLSSELLPSSAPLLSDMTEEPEAKRKRLCGGDGHISNQHAASEDRNKNSRTITAYLYGVCICLRIVTPKRGSNG</sequence>
<proteinExistence type="evidence at transcript level"/>
<dbReference type="AlphaFoldDB" id="I3SA37"/>
<name>I3SA37_LOTJA</name>
<dbReference type="EMBL" id="BT137334">
    <property type="protein sequence ID" value="AFK37129.1"/>
    <property type="molecule type" value="mRNA"/>
</dbReference>
<accession>I3SA37</accession>
<organism evidence="1">
    <name type="scientific">Lotus japonicus</name>
    <name type="common">Lotus corniculatus var. japonicus</name>
    <dbReference type="NCBI Taxonomy" id="34305"/>
    <lineage>
        <taxon>Eukaryota</taxon>
        <taxon>Viridiplantae</taxon>
        <taxon>Streptophyta</taxon>
        <taxon>Embryophyta</taxon>
        <taxon>Tracheophyta</taxon>
        <taxon>Spermatophyta</taxon>
        <taxon>Magnoliopsida</taxon>
        <taxon>eudicotyledons</taxon>
        <taxon>Gunneridae</taxon>
        <taxon>Pentapetalae</taxon>
        <taxon>rosids</taxon>
        <taxon>fabids</taxon>
        <taxon>Fabales</taxon>
        <taxon>Fabaceae</taxon>
        <taxon>Papilionoideae</taxon>
        <taxon>50 kb inversion clade</taxon>
        <taxon>NPAAA clade</taxon>
        <taxon>Hologalegina</taxon>
        <taxon>robinioid clade</taxon>
        <taxon>Loteae</taxon>
        <taxon>Lotus</taxon>
    </lineage>
</organism>
<reference evidence="1" key="1">
    <citation type="submission" date="2012-05" db="EMBL/GenBank/DDBJ databases">
        <authorList>
            <person name="Krishnakumar V."/>
            <person name="Cheung F."/>
            <person name="Xiao Y."/>
            <person name="Chan A."/>
            <person name="Moskal W.A."/>
            <person name="Town C.D."/>
        </authorList>
    </citation>
    <scope>NUCLEOTIDE SEQUENCE</scope>
</reference>
<evidence type="ECO:0000313" key="1">
    <source>
        <dbReference type="EMBL" id="AFK37129.1"/>
    </source>
</evidence>